<dbReference type="PANTHER" id="PTHR33908">
    <property type="entry name" value="MANNOSYLTRANSFERASE YKCB-RELATED"/>
    <property type="match status" value="1"/>
</dbReference>
<feature type="transmembrane region" description="Helical" evidence="8">
    <location>
        <begin position="126"/>
        <end position="143"/>
    </location>
</feature>
<comment type="subcellular location">
    <subcellularLocation>
        <location evidence="1">Cell membrane</location>
        <topology evidence="1">Multi-pass membrane protein</topology>
    </subcellularLocation>
</comment>
<sequence length="566" mass="62722">MPSSTASPWLRPLTVLFVCFFSCFVHLGAPEVNLMEARNFTAAREMVAGGSWLIPTMNGALRVAKPPLPTWAVAAVELVTGPTQNPGILRLPAACMTTLLVFFFWGLARTLVRNVPGETEDPGRTAWLATLVLASSLLVITVGREGHWDIFANSLLVGALWALARGWFAAGAGWGWFTLSGLLLGASMLSKGPVAPYAVLLPFLASFGVTRFYPERGPLRPRRFQLLLALVLGLAVGTAWPIYLSVQHTVAPAAMAVARVEVTSWAERHVQPFWDYWNFPVFTGIWTPVALVVLAVPFARNRAGRYVPYRAALAWLLLAFLLLSLVPEKKERYLLPLMPPLALLIGGLLRHLETVMRQQVRPHLDARLVRIWAGLLAVACCLFPVVLIFMKLPPYGPGSVPFAVTLVAFLLLAVAIVRWGFRQYQVPVLMASSITAMALLLSVLAPAYPLWTNRKADPGLRHIQELRQNPVLASLPWYTLEELHVKRIWDAGRATPLWPRTPDSVLVKPRGPVALLSGSIPASTFKKLPLAWRHQVRLQVVDSFYLDRRRKDGRWLVTLITPIEAE</sequence>
<evidence type="ECO:0000256" key="1">
    <source>
        <dbReference type="ARBA" id="ARBA00004651"/>
    </source>
</evidence>
<feature type="transmembrane region" description="Helical" evidence="8">
    <location>
        <begin position="226"/>
        <end position="246"/>
    </location>
</feature>
<evidence type="ECO:0000256" key="4">
    <source>
        <dbReference type="ARBA" id="ARBA00022679"/>
    </source>
</evidence>
<evidence type="ECO:0000256" key="6">
    <source>
        <dbReference type="ARBA" id="ARBA00022989"/>
    </source>
</evidence>
<feature type="transmembrane region" description="Helical" evidence="8">
    <location>
        <begin position="402"/>
        <end position="421"/>
    </location>
</feature>
<keyword evidence="5 8" id="KW-0812">Transmembrane</keyword>
<protein>
    <submittedName>
        <fullName evidence="9">Glycosyltransferase family 39 protein</fullName>
    </submittedName>
</protein>
<keyword evidence="2" id="KW-1003">Cell membrane</keyword>
<gene>
    <name evidence="9" type="ORF">J0X19_19725</name>
</gene>
<feature type="transmembrane region" description="Helical" evidence="8">
    <location>
        <begin position="428"/>
        <end position="451"/>
    </location>
</feature>
<dbReference type="Proteomes" id="UP000664144">
    <property type="component" value="Unassembled WGS sequence"/>
</dbReference>
<feature type="transmembrane region" description="Helical" evidence="8">
    <location>
        <begin position="197"/>
        <end position="214"/>
    </location>
</feature>
<dbReference type="PANTHER" id="PTHR33908:SF3">
    <property type="entry name" value="UNDECAPRENYL PHOSPHATE-ALPHA-4-AMINO-4-DEOXY-L-ARABINOSE ARABINOSYL TRANSFERASE"/>
    <property type="match status" value="1"/>
</dbReference>
<dbReference type="RefSeq" id="WP_206986143.1">
    <property type="nucleotide sequence ID" value="NZ_JAFLQZ010000017.1"/>
</dbReference>
<feature type="transmembrane region" description="Helical" evidence="8">
    <location>
        <begin position="155"/>
        <end position="177"/>
    </location>
</feature>
<evidence type="ECO:0000256" key="5">
    <source>
        <dbReference type="ARBA" id="ARBA00022692"/>
    </source>
</evidence>
<dbReference type="GO" id="GO:0009103">
    <property type="term" value="P:lipopolysaccharide biosynthetic process"/>
    <property type="evidence" value="ECO:0007669"/>
    <property type="project" value="UniProtKB-ARBA"/>
</dbReference>
<feature type="transmembrane region" description="Helical" evidence="8">
    <location>
        <begin position="277"/>
        <end position="299"/>
    </location>
</feature>
<evidence type="ECO:0000256" key="3">
    <source>
        <dbReference type="ARBA" id="ARBA00022676"/>
    </source>
</evidence>
<dbReference type="AlphaFoldDB" id="A0A939EZX3"/>
<accession>A0A939EZX3</accession>
<evidence type="ECO:0000256" key="8">
    <source>
        <dbReference type="SAM" id="Phobius"/>
    </source>
</evidence>
<feature type="transmembrane region" description="Helical" evidence="8">
    <location>
        <begin position="88"/>
        <end position="106"/>
    </location>
</feature>
<evidence type="ECO:0000256" key="2">
    <source>
        <dbReference type="ARBA" id="ARBA00022475"/>
    </source>
</evidence>
<keyword evidence="3" id="KW-0328">Glycosyltransferase</keyword>
<feature type="transmembrane region" description="Helical" evidence="8">
    <location>
        <begin position="371"/>
        <end position="390"/>
    </location>
</feature>
<keyword evidence="10" id="KW-1185">Reference proteome</keyword>
<keyword evidence="7 8" id="KW-0472">Membrane</keyword>
<evidence type="ECO:0000313" key="10">
    <source>
        <dbReference type="Proteomes" id="UP000664144"/>
    </source>
</evidence>
<comment type="caution">
    <text evidence="9">The sequence shown here is derived from an EMBL/GenBank/DDBJ whole genome shotgun (WGS) entry which is preliminary data.</text>
</comment>
<proteinExistence type="predicted"/>
<reference evidence="9" key="1">
    <citation type="submission" date="2021-03" db="EMBL/GenBank/DDBJ databases">
        <authorList>
            <person name="Kim M.K."/>
        </authorList>
    </citation>
    <scope>NUCLEOTIDE SEQUENCE</scope>
    <source>
        <strain evidence="9">BT186</strain>
    </source>
</reference>
<feature type="transmembrane region" description="Helical" evidence="8">
    <location>
        <begin position="333"/>
        <end position="350"/>
    </location>
</feature>
<dbReference type="GO" id="GO:0016763">
    <property type="term" value="F:pentosyltransferase activity"/>
    <property type="evidence" value="ECO:0007669"/>
    <property type="project" value="TreeGrafter"/>
</dbReference>
<dbReference type="InterPro" id="IPR050297">
    <property type="entry name" value="LipidA_mod_glycosyltrf_83"/>
</dbReference>
<feature type="transmembrane region" description="Helical" evidence="8">
    <location>
        <begin position="311"/>
        <end position="327"/>
    </location>
</feature>
<organism evidence="9 10">
    <name type="scientific">Hymenobacter telluris</name>
    <dbReference type="NCBI Taxonomy" id="2816474"/>
    <lineage>
        <taxon>Bacteria</taxon>
        <taxon>Pseudomonadati</taxon>
        <taxon>Bacteroidota</taxon>
        <taxon>Cytophagia</taxon>
        <taxon>Cytophagales</taxon>
        <taxon>Hymenobacteraceae</taxon>
        <taxon>Hymenobacter</taxon>
    </lineage>
</organism>
<dbReference type="GO" id="GO:0010041">
    <property type="term" value="P:response to iron(III) ion"/>
    <property type="evidence" value="ECO:0007669"/>
    <property type="project" value="TreeGrafter"/>
</dbReference>
<dbReference type="GO" id="GO:0005886">
    <property type="term" value="C:plasma membrane"/>
    <property type="evidence" value="ECO:0007669"/>
    <property type="project" value="UniProtKB-SubCell"/>
</dbReference>
<evidence type="ECO:0000313" key="9">
    <source>
        <dbReference type="EMBL" id="MBO0360201.1"/>
    </source>
</evidence>
<feature type="transmembrane region" description="Helical" evidence="8">
    <location>
        <begin position="12"/>
        <end position="29"/>
    </location>
</feature>
<keyword evidence="6 8" id="KW-1133">Transmembrane helix</keyword>
<name>A0A939EZX3_9BACT</name>
<dbReference type="EMBL" id="JAFLQZ010000017">
    <property type="protein sequence ID" value="MBO0360201.1"/>
    <property type="molecule type" value="Genomic_DNA"/>
</dbReference>
<evidence type="ECO:0000256" key="7">
    <source>
        <dbReference type="ARBA" id="ARBA00023136"/>
    </source>
</evidence>
<keyword evidence="4" id="KW-0808">Transferase</keyword>